<comment type="caution">
    <text evidence="14">The sequence shown here is derived from an EMBL/GenBank/DDBJ whole genome shotgun (WGS) entry which is preliminary data.</text>
</comment>
<evidence type="ECO:0000259" key="13">
    <source>
        <dbReference type="PROSITE" id="PS51674"/>
    </source>
</evidence>
<gene>
    <name evidence="14" type="ORF">GCM10009613_54770</name>
</gene>
<sequence>MGCEVFFPPDDEPGRERAAKAICAGCPVRLPCAVHALVNREAHGVWGGLSPTDRERLSSHL</sequence>
<dbReference type="EMBL" id="BAAAJK010000046">
    <property type="protein sequence ID" value="GAA1399319.1"/>
    <property type="molecule type" value="Genomic_DNA"/>
</dbReference>
<reference evidence="14 15" key="1">
    <citation type="journal article" date="2019" name="Int. J. Syst. Evol. Microbiol.">
        <title>The Global Catalogue of Microorganisms (GCM) 10K type strain sequencing project: providing services to taxonomists for standard genome sequencing and annotation.</title>
        <authorList>
            <consortium name="The Broad Institute Genomics Platform"/>
            <consortium name="The Broad Institute Genome Sequencing Center for Infectious Disease"/>
            <person name="Wu L."/>
            <person name="Ma J."/>
        </authorList>
    </citation>
    <scope>NUCLEOTIDE SEQUENCE [LARGE SCALE GENOMIC DNA]</scope>
    <source>
        <strain evidence="14 15">JCM 11896</strain>
    </source>
</reference>
<evidence type="ECO:0000256" key="6">
    <source>
        <dbReference type="ARBA" id="ARBA00022723"/>
    </source>
</evidence>
<keyword evidence="6" id="KW-0479">Metal-binding</keyword>
<keyword evidence="4" id="KW-0004">4Fe-4S</keyword>
<keyword evidence="11" id="KW-1015">Disulfide bond</keyword>
<dbReference type="PANTHER" id="PTHR38839">
    <property type="entry name" value="TRANSCRIPTIONAL REGULATOR WHID-RELATED"/>
    <property type="match status" value="1"/>
</dbReference>
<evidence type="ECO:0000313" key="15">
    <source>
        <dbReference type="Proteomes" id="UP001501414"/>
    </source>
</evidence>
<evidence type="ECO:0000256" key="12">
    <source>
        <dbReference type="ARBA" id="ARBA00023163"/>
    </source>
</evidence>
<evidence type="ECO:0000256" key="10">
    <source>
        <dbReference type="ARBA" id="ARBA00023125"/>
    </source>
</evidence>
<proteinExistence type="inferred from homology"/>
<evidence type="ECO:0000256" key="11">
    <source>
        <dbReference type="ARBA" id="ARBA00023157"/>
    </source>
</evidence>
<evidence type="ECO:0000256" key="8">
    <source>
        <dbReference type="ARBA" id="ARBA00023014"/>
    </source>
</evidence>
<keyword evidence="12" id="KW-0804">Transcription</keyword>
<feature type="domain" description="4Fe-4S Wbl-type" evidence="13">
    <location>
        <begin position="1"/>
        <end position="56"/>
    </location>
</feature>
<protein>
    <recommendedName>
        <fullName evidence="13">4Fe-4S Wbl-type domain-containing protein</fullName>
    </recommendedName>
</protein>
<evidence type="ECO:0000256" key="1">
    <source>
        <dbReference type="ARBA" id="ARBA00001966"/>
    </source>
</evidence>
<keyword evidence="8" id="KW-0411">Iron-sulfur</keyword>
<dbReference type="InterPro" id="IPR034768">
    <property type="entry name" value="4FE4S_WBL"/>
</dbReference>
<evidence type="ECO:0000256" key="7">
    <source>
        <dbReference type="ARBA" id="ARBA00023004"/>
    </source>
</evidence>
<evidence type="ECO:0000256" key="5">
    <source>
        <dbReference type="ARBA" id="ARBA00022490"/>
    </source>
</evidence>
<accession>A0ABN1YBK2</accession>
<name>A0ABN1YBK2_9PSEU</name>
<evidence type="ECO:0000256" key="2">
    <source>
        <dbReference type="ARBA" id="ARBA00004496"/>
    </source>
</evidence>
<comment type="subcellular location">
    <subcellularLocation>
        <location evidence="2">Cytoplasm</location>
    </subcellularLocation>
</comment>
<organism evidence="14 15">
    <name type="scientific">Pseudonocardia kongjuensis</name>
    <dbReference type="NCBI Taxonomy" id="102227"/>
    <lineage>
        <taxon>Bacteria</taxon>
        <taxon>Bacillati</taxon>
        <taxon>Actinomycetota</taxon>
        <taxon>Actinomycetes</taxon>
        <taxon>Pseudonocardiales</taxon>
        <taxon>Pseudonocardiaceae</taxon>
        <taxon>Pseudonocardia</taxon>
    </lineage>
</organism>
<dbReference type="Proteomes" id="UP001501414">
    <property type="component" value="Unassembled WGS sequence"/>
</dbReference>
<evidence type="ECO:0000313" key="14">
    <source>
        <dbReference type="EMBL" id="GAA1399319.1"/>
    </source>
</evidence>
<comment type="similarity">
    <text evidence="3">Belongs to the WhiB family.</text>
</comment>
<dbReference type="PROSITE" id="PS51674">
    <property type="entry name" value="4FE4S_WBL"/>
    <property type="match status" value="1"/>
</dbReference>
<dbReference type="InterPro" id="IPR003482">
    <property type="entry name" value="Whib"/>
</dbReference>
<keyword evidence="10" id="KW-0238">DNA-binding</keyword>
<comment type="cofactor">
    <cofactor evidence="1">
        <name>[4Fe-4S] cluster</name>
        <dbReference type="ChEBI" id="CHEBI:49883"/>
    </cofactor>
</comment>
<keyword evidence="9" id="KW-0805">Transcription regulation</keyword>
<dbReference type="Pfam" id="PF02467">
    <property type="entry name" value="Whib"/>
    <property type="match status" value="1"/>
</dbReference>
<evidence type="ECO:0000256" key="3">
    <source>
        <dbReference type="ARBA" id="ARBA00006597"/>
    </source>
</evidence>
<dbReference type="PANTHER" id="PTHR38839:SF5">
    <property type="entry name" value="TRANSCRIPTIONAL REGULATOR WHID"/>
    <property type="match status" value="1"/>
</dbReference>
<keyword evidence="7" id="KW-0408">Iron</keyword>
<keyword evidence="5" id="KW-0963">Cytoplasm</keyword>
<evidence type="ECO:0000256" key="4">
    <source>
        <dbReference type="ARBA" id="ARBA00022485"/>
    </source>
</evidence>
<evidence type="ECO:0000256" key="9">
    <source>
        <dbReference type="ARBA" id="ARBA00023015"/>
    </source>
</evidence>
<keyword evidence="15" id="KW-1185">Reference proteome</keyword>